<keyword evidence="4" id="KW-1185">Reference proteome</keyword>
<dbReference type="InterPro" id="IPR016097">
    <property type="entry name" value="DUF695"/>
</dbReference>
<dbReference type="SUPFAM" id="SSF89946">
    <property type="entry name" value="Hypothetical protein VC0424"/>
    <property type="match status" value="1"/>
</dbReference>
<dbReference type="RefSeq" id="WP_345971352.1">
    <property type="nucleotide sequence ID" value="NZ_CP147920.1"/>
</dbReference>
<sequence length="246" mass="27795">MNVTYTTTNEENIPVTIEANLDFEPQSDDTVWMLWSFAPLKSPNAAGGCDAEERRVLDAIKTELNDRLELRNGALYAGMRLQEGWAELYYYAAWSKGAEQQFRDLFKQHGYGRIEYGATRDTHHAFYHDVLVPDPFELQQAKSTEIIAELVAAGDDLSCERPVEHYLFFQTRTAMQRAAVALAEEGVRIETDLEEEGLYPHGLLYERTHACTPEVLEEVTRPLIETALEAHGLYLGWSTSLSGSEG</sequence>
<evidence type="ECO:0000313" key="3">
    <source>
        <dbReference type="EMBL" id="XAU16219.1"/>
    </source>
</evidence>
<organism evidence="3 4">
    <name type="scientific">Sulfurimonas diazotrophicus</name>
    <dbReference type="NCBI Taxonomy" id="3131939"/>
    <lineage>
        <taxon>Bacteria</taxon>
        <taxon>Pseudomonadati</taxon>
        <taxon>Campylobacterota</taxon>
        <taxon>Epsilonproteobacteria</taxon>
        <taxon>Campylobacterales</taxon>
        <taxon>Sulfurimonadaceae</taxon>
        <taxon>Sulfurimonas</taxon>
    </lineage>
</organism>
<feature type="domain" description="DUF695" evidence="1">
    <location>
        <begin position="8"/>
        <end position="131"/>
    </location>
</feature>
<proteinExistence type="predicted"/>
<dbReference type="Pfam" id="PF05117">
    <property type="entry name" value="DUF695"/>
    <property type="match status" value="1"/>
</dbReference>
<gene>
    <name evidence="3" type="ORF">WCY31_05795</name>
</gene>
<protein>
    <submittedName>
        <fullName evidence="3">DUF695 domain-containing protein</fullName>
    </submittedName>
</protein>
<dbReference type="InterPro" id="IPR009671">
    <property type="entry name" value="RraB_dom"/>
</dbReference>
<evidence type="ECO:0000259" key="1">
    <source>
        <dbReference type="Pfam" id="PF05117"/>
    </source>
</evidence>
<accession>A0ABZ3HCY4</accession>
<dbReference type="Proteomes" id="UP001447842">
    <property type="component" value="Chromosome"/>
</dbReference>
<reference evidence="3 4" key="1">
    <citation type="submission" date="2024-03" db="EMBL/GenBank/DDBJ databases">
        <title>Sulfurimonas sp. HSL3-1.</title>
        <authorList>
            <person name="Wang S."/>
        </authorList>
    </citation>
    <scope>NUCLEOTIDE SEQUENCE [LARGE SCALE GENOMIC DNA]</scope>
    <source>
        <strain evidence="3 4">HSL3-1</strain>
    </source>
</reference>
<dbReference type="InterPro" id="IPR036701">
    <property type="entry name" value="RraB-like_sf"/>
</dbReference>
<evidence type="ECO:0000313" key="4">
    <source>
        <dbReference type="Proteomes" id="UP001447842"/>
    </source>
</evidence>
<name>A0ABZ3HCY4_9BACT</name>
<dbReference type="Pfam" id="PF06877">
    <property type="entry name" value="RraB"/>
    <property type="match status" value="1"/>
</dbReference>
<dbReference type="EMBL" id="CP147920">
    <property type="protein sequence ID" value="XAU16219.1"/>
    <property type="molecule type" value="Genomic_DNA"/>
</dbReference>
<dbReference type="Gene3D" id="3.30.70.970">
    <property type="entry name" value="RraB-like"/>
    <property type="match status" value="1"/>
</dbReference>
<feature type="domain" description="Regulator of ribonuclease activity B" evidence="2">
    <location>
        <begin position="142"/>
        <end position="239"/>
    </location>
</feature>
<evidence type="ECO:0000259" key="2">
    <source>
        <dbReference type="Pfam" id="PF06877"/>
    </source>
</evidence>